<organism evidence="4 5">
    <name type="scientific">Agaribacillus aureus</name>
    <dbReference type="NCBI Taxonomy" id="3051825"/>
    <lineage>
        <taxon>Bacteria</taxon>
        <taxon>Pseudomonadati</taxon>
        <taxon>Bacteroidota</taxon>
        <taxon>Cytophagia</taxon>
        <taxon>Cytophagales</taxon>
        <taxon>Splendidivirgaceae</taxon>
        <taxon>Agaribacillus</taxon>
    </lineage>
</organism>
<feature type="domain" description="Leucine-binding protein" evidence="3">
    <location>
        <begin position="246"/>
        <end position="518"/>
    </location>
</feature>
<evidence type="ECO:0000259" key="3">
    <source>
        <dbReference type="Pfam" id="PF13458"/>
    </source>
</evidence>
<dbReference type="Gene3D" id="1.25.40.10">
    <property type="entry name" value="Tetratricopeptide repeat domain"/>
    <property type="match status" value="1"/>
</dbReference>
<name>A0ABT8LA55_9BACT</name>
<accession>A0ABT8LA55</accession>
<evidence type="ECO:0000313" key="4">
    <source>
        <dbReference type="EMBL" id="MDN5214126.1"/>
    </source>
</evidence>
<proteinExistence type="inferred from homology"/>
<dbReference type="InterPro" id="IPR028082">
    <property type="entry name" value="Peripla_BP_I"/>
</dbReference>
<comment type="similarity">
    <text evidence="1">Belongs to the leucine-binding protein family.</text>
</comment>
<evidence type="ECO:0000313" key="5">
    <source>
        <dbReference type="Proteomes" id="UP001172083"/>
    </source>
</evidence>
<reference evidence="4" key="1">
    <citation type="submission" date="2023-06" db="EMBL/GenBank/DDBJ databases">
        <title>Genomic of Agaribacillus aureum.</title>
        <authorList>
            <person name="Wang G."/>
        </authorList>
    </citation>
    <scope>NUCLEOTIDE SEQUENCE</scope>
    <source>
        <strain evidence="4">BMA12</strain>
    </source>
</reference>
<dbReference type="CDD" id="cd06268">
    <property type="entry name" value="PBP1_ABC_transporter_LIVBP-like"/>
    <property type="match status" value="1"/>
</dbReference>
<dbReference type="Pfam" id="PF13458">
    <property type="entry name" value="Peripla_BP_6"/>
    <property type="match status" value="1"/>
</dbReference>
<dbReference type="SUPFAM" id="SSF53822">
    <property type="entry name" value="Periplasmic binding protein-like I"/>
    <property type="match status" value="1"/>
</dbReference>
<dbReference type="RefSeq" id="WP_346759461.1">
    <property type="nucleotide sequence ID" value="NZ_JAUJEB010000004.1"/>
</dbReference>
<sequence>MRQIFNHFLLFFLLIAFASQGQTSSSLTGKYDNGKDLFGLGKYKLAMEEFRQVITRTENNPYLEYASYYFAVSAYNSGQSIVANTMFHQIERKYPEWDKIDEVFFWLAKIDFESNDYLGALININRIQSRTIAEEARKMKNHFLAQLENVDELNVLLSKNPYDKDIAEFLAEAIIKQPIVEQDRSLLEFLVNEFELNPVKYDKARIFSSRKKDSYNVAVVLPLMIDKLQSESLTLGRNLVLDLYEGIKVGVDKLEKSGIKINLFAFDTKKDSLTTRKLIENGELSNMDLIIGPLSEAATGMLSNYCFERRINMVNPLSYNSRVIGNNPFSFLFKPSLETQAFKAAEYAAKNFERRRLKIFYGESVKDSVLAHSYKSRIEVDSFEVVGIHKISAGKAKDIITLLNAQNLINETNEDSLGHVFLASDNGLLMANIIAALEARGDHLPLIGTESWLNTRAIEFDQVDRLGISIISPNYIDYSKESIELFRKFYHNRTNVFPSKWAYNGYALMNFFGKMLSEHGVYFQIAFKNMGQVQGEIYEGFNYTMGNDNQYTPLVKFIESELKVVNK</sequence>
<keyword evidence="5" id="KW-1185">Reference proteome</keyword>
<evidence type="ECO:0000256" key="2">
    <source>
        <dbReference type="ARBA" id="ARBA00022729"/>
    </source>
</evidence>
<gene>
    <name evidence="4" type="ORF">QQ020_18765</name>
</gene>
<protein>
    <submittedName>
        <fullName evidence="4">ABC transporter substrate-binding protein</fullName>
    </submittedName>
</protein>
<dbReference type="Gene3D" id="3.40.50.2300">
    <property type="match status" value="2"/>
</dbReference>
<evidence type="ECO:0000256" key="1">
    <source>
        <dbReference type="ARBA" id="ARBA00010062"/>
    </source>
</evidence>
<dbReference type="Proteomes" id="UP001172083">
    <property type="component" value="Unassembled WGS sequence"/>
</dbReference>
<keyword evidence="2" id="KW-0732">Signal</keyword>
<dbReference type="InterPro" id="IPR028081">
    <property type="entry name" value="Leu-bd"/>
</dbReference>
<dbReference type="SUPFAM" id="SSF48452">
    <property type="entry name" value="TPR-like"/>
    <property type="match status" value="1"/>
</dbReference>
<dbReference type="InterPro" id="IPR011990">
    <property type="entry name" value="TPR-like_helical_dom_sf"/>
</dbReference>
<comment type="caution">
    <text evidence="4">The sequence shown here is derived from an EMBL/GenBank/DDBJ whole genome shotgun (WGS) entry which is preliminary data.</text>
</comment>
<dbReference type="EMBL" id="JAUJEB010000004">
    <property type="protein sequence ID" value="MDN5214126.1"/>
    <property type="molecule type" value="Genomic_DNA"/>
</dbReference>